<accession>A0A6B9ZNI2</accession>
<evidence type="ECO:0000259" key="6">
    <source>
        <dbReference type="Pfam" id="PF26305"/>
    </source>
</evidence>
<keyword evidence="3" id="KW-0547">Nucleotide-binding</keyword>
<evidence type="ECO:0000256" key="1">
    <source>
        <dbReference type="ARBA" id="ARBA00022679"/>
    </source>
</evidence>
<dbReference type="InterPro" id="IPR058909">
    <property type="entry name" value="CD_NTase_C"/>
</dbReference>
<evidence type="ECO:0000313" key="8">
    <source>
        <dbReference type="Proteomes" id="UP000476411"/>
    </source>
</evidence>
<organism evidence="7 8">
    <name type="scientific">Chitinophaga agri</name>
    <dbReference type="NCBI Taxonomy" id="2703787"/>
    <lineage>
        <taxon>Bacteria</taxon>
        <taxon>Pseudomonadati</taxon>
        <taxon>Bacteroidota</taxon>
        <taxon>Chitinophagia</taxon>
        <taxon>Chitinophagales</taxon>
        <taxon>Chitinophagaceae</taxon>
        <taxon>Chitinophaga</taxon>
    </lineage>
</organism>
<dbReference type="Proteomes" id="UP000476411">
    <property type="component" value="Chromosome"/>
</dbReference>
<feature type="domain" description="cGAS/DncV-like nucleotidyltransferase C-terminal helical" evidence="6">
    <location>
        <begin position="176"/>
        <end position="289"/>
    </location>
</feature>
<dbReference type="InterPro" id="IPR006116">
    <property type="entry name" value="NT_2-5OAS_ClassI-CCAase"/>
</dbReference>
<gene>
    <name evidence="7" type="ORF">GWR21_29280</name>
</gene>
<dbReference type="InterPro" id="IPR002934">
    <property type="entry name" value="Polymerase_NTP_transf_dom"/>
</dbReference>
<dbReference type="CDD" id="cd05400">
    <property type="entry name" value="NT_2-5OAS_ClassI-CCAase"/>
    <property type="match status" value="1"/>
</dbReference>
<dbReference type="GO" id="GO:0051607">
    <property type="term" value="P:defense response to virus"/>
    <property type="evidence" value="ECO:0007669"/>
    <property type="project" value="UniProtKB-KW"/>
</dbReference>
<keyword evidence="4" id="KW-0051">Antiviral defense</keyword>
<evidence type="ECO:0000256" key="3">
    <source>
        <dbReference type="ARBA" id="ARBA00022741"/>
    </source>
</evidence>
<proteinExistence type="predicted"/>
<dbReference type="AlphaFoldDB" id="A0A6B9ZNI2"/>
<dbReference type="GO" id="GO:0016779">
    <property type="term" value="F:nucleotidyltransferase activity"/>
    <property type="evidence" value="ECO:0007669"/>
    <property type="project" value="InterPro"/>
</dbReference>
<evidence type="ECO:0000313" key="7">
    <source>
        <dbReference type="EMBL" id="QHS63527.1"/>
    </source>
</evidence>
<name>A0A6B9ZNI2_9BACT</name>
<dbReference type="RefSeq" id="WP_162335243.1">
    <property type="nucleotide sequence ID" value="NZ_CP048113.1"/>
</dbReference>
<evidence type="ECO:0000259" key="5">
    <source>
        <dbReference type="Pfam" id="PF01909"/>
    </source>
</evidence>
<reference evidence="7 8" key="1">
    <citation type="submission" date="2020-01" db="EMBL/GenBank/DDBJ databases">
        <title>Complete genome sequence of Chitinophaga sp. H33E-04 isolated from quinoa roots.</title>
        <authorList>
            <person name="Weon H.-Y."/>
            <person name="Lee S.A."/>
        </authorList>
    </citation>
    <scope>NUCLEOTIDE SEQUENCE [LARGE SCALE GENOMIC DNA]</scope>
    <source>
        <strain evidence="7 8">H33E-04</strain>
    </source>
</reference>
<keyword evidence="1 7" id="KW-0808">Transferase</keyword>
<dbReference type="InterPro" id="IPR043519">
    <property type="entry name" value="NT_sf"/>
</dbReference>
<keyword evidence="8" id="KW-1185">Reference proteome</keyword>
<feature type="domain" description="Polymerase nucleotidyl transferase" evidence="5">
    <location>
        <begin position="28"/>
        <end position="157"/>
    </location>
</feature>
<dbReference type="Gene3D" id="3.30.460.10">
    <property type="entry name" value="Beta Polymerase, domain 2"/>
    <property type="match status" value="1"/>
</dbReference>
<dbReference type="Pfam" id="PF01909">
    <property type="entry name" value="NTP_transf_2"/>
    <property type="match status" value="1"/>
</dbReference>
<dbReference type="EMBL" id="CP048113">
    <property type="protein sequence ID" value="QHS63527.1"/>
    <property type="molecule type" value="Genomic_DNA"/>
</dbReference>
<evidence type="ECO:0000256" key="2">
    <source>
        <dbReference type="ARBA" id="ARBA00022695"/>
    </source>
</evidence>
<keyword evidence="2" id="KW-0548">Nucleotidyltransferase</keyword>
<sequence>MNITENQLIAWSRPVSDSEDAMCQRAITQITEALRAKFGTKVSIFLQGSYRNNTNVRKNSDVDIVMRFDDAFYSDLVRLNAADAAIYNARHTDYGYNFTQLKNDTEQALRIVFGDDVKRKNKCIEVRGNTYRVTADVIPCFTLRRPANLERIEAEGIKFYSETNQEIISFPNQHYENGTSKTNNTYRLYKRMVRILKVINNRLIDDNKISDKLASSFFIECLVYNVPDHYFINGNYTQTLRNVISKIYEDMQANANYKEVSCLLWLFDSRSPRTHKDALDFMQHCWNFVGY</sequence>
<dbReference type="SUPFAM" id="SSF81301">
    <property type="entry name" value="Nucleotidyltransferase"/>
    <property type="match status" value="1"/>
</dbReference>
<evidence type="ECO:0000256" key="4">
    <source>
        <dbReference type="ARBA" id="ARBA00023118"/>
    </source>
</evidence>
<protein>
    <submittedName>
        <fullName evidence="7">Nucleotidyltransferase</fullName>
    </submittedName>
</protein>
<dbReference type="Pfam" id="PF26305">
    <property type="entry name" value="CD_NTase_C"/>
    <property type="match status" value="1"/>
</dbReference>
<dbReference type="KEGG" id="chih:GWR21_29280"/>